<keyword evidence="3" id="KW-1185">Reference proteome</keyword>
<accession>A0A1I5TUF7</accession>
<dbReference type="STRING" id="937334.SAMN05444406_10562"/>
<name>A0A1I5TUF7_9FIRM</name>
<dbReference type="InterPro" id="IPR002810">
    <property type="entry name" value="NfeD-like_C"/>
</dbReference>
<proteinExistence type="predicted"/>
<dbReference type="InterPro" id="IPR012340">
    <property type="entry name" value="NA-bd_OB-fold"/>
</dbReference>
<gene>
    <name evidence="2" type="ORF">SAMN05444406_10562</name>
</gene>
<reference evidence="2 3" key="1">
    <citation type="submission" date="2016-10" db="EMBL/GenBank/DDBJ databases">
        <authorList>
            <person name="de Groot N.N."/>
        </authorList>
    </citation>
    <scope>NUCLEOTIDE SEQUENCE [LARGE SCALE GENOMIC DNA]</scope>
    <source>
        <strain evidence="2 3">DSM 20678</strain>
    </source>
</reference>
<dbReference type="EMBL" id="FOXR01000005">
    <property type="protein sequence ID" value="SFP86679.1"/>
    <property type="molecule type" value="Genomic_DNA"/>
</dbReference>
<protein>
    <submittedName>
        <fullName evidence="2">NfeD-like C-terminal, partner-binding</fullName>
    </submittedName>
</protein>
<organism evidence="2 3">
    <name type="scientific">Caldicoprobacter faecalis</name>
    <dbReference type="NCBI Taxonomy" id="937334"/>
    <lineage>
        <taxon>Bacteria</taxon>
        <taxon>Bacillati</taxon>
        <taxon>Bacillota</taxon>
        <taxon>Clostridia</taxon>
        <taxon>Caldicoprobacterales</taxon>
        <taxon>Caldicoprobacteraceae</taxon>
        <taxon>Caldicoprobacter</taxon>
    </lineage>
</organism>
<dbReference type="Gene3D" id="2.40.50.140">
    <property type="entry name" value="Nucleic acid-binding proteins"/>
    <property type="match status" value="1"/>
</dbReference>
<dbReference type="Pfam" id="PF01957">
    <property type="entry name" value="NfeD"/>
    <property type="match status" value="1"/>
</dbReference>
<dbReference type="RefSeq" id="WP_025748389.1">
    <property type="nucleotide sequence ID" value="NZ_FOXR01000005.1"/>
</dbReference>
<evidence type="ECO:0000259" key="1">
    <source>
        <dbReference type="Pfam" id="PF01957"/>
    </source>
</evidence>
<dbReference type="Proteomes" id="UP000198577">
    <property type="component" value="Unassembled WGS sequence"/>
</dbReference>
<dbReference type="AlphaFoldDB" id="A0A1I5TUF7"/>
<sequence>MWYYILGAIVVILIVVYFVKKKNSTVMQENPLEKYLHQEAIVTEPISDTLGTGKVKIDGIEIQARRKGPGVIDVGTKVEIIEVGNSTCVVKVKEENSQTNAKN</sequence>
<evidence type="ECO:0000313" key="2">
    <source>
        <dbReference type="EMBL" id="SFP86679.1"/>
    </source>
</evidence>
<evidence type="ECO:0000313" key="3">
    <source>
        <dbReference type="Proteomes" id="UP000198577"/>
    </source>
</evidence>
<feature type="domain" description="NfeD-like C-terminal" evidence="1">
    <location>
        <begin position="33"/>
        <end position="91"/>
    </location>
</feature>